<evidence type="ECO:0000259" key="3">
    <source>
        <dbReference type="PROSITE" id="PS50076"/>
    </source>
</evidence>
<protein>
    <recommendedName>
        <fullName evidence="1">DNA polymerase epsilon catalytic subunit</fullName>
        <ecNumber evidence="1">2.7.7.7</ecNumber>
    </recommendedName>
</protein>
<dbReference type="PROSITE" id="PS50076">
    <property type="entry name" value="DNAJ_2"/>
    <property type="match status" value="1"/>
</dbReference>
<keyword evidence="1" id="KW-0235">DNA replication</keyword>
<dbReference type="InterPro" id="IPR029703">
    <property type="entry name" value="POL2"/>
</dbReference>
<comment type="cofactor">
    <cofactor evidence="1">
        <name>[4Fe-4S] cluster</name>
        <dbReference type="ChEBI" id="CHEBI:49883"/>
    </cofactor>
</comment>
<dbReference type="Proteomes" id="UP001642484">
    <property type="component" value="Unassembled WGS sequence"/>
</dbReference>
<gene>
    <name evidence="4" type="ORF">CCMP2556_LOCUS48471</name>
</gene>
<comment type="subcellular location">
    <subcellularLocation>
        <location evidence="1">Nucleus</location>
    </subcellularLocation>
</comment>
<dbReference type="EC" id="2.7.7.7" evidence="1"/>
<evidence type="ECO:0000256" key="2">
    <source>
        <dbReference type="SAM" id="MobiDB-lite"/>
    </source>
</evidence>
<comment type="catalytic activity">
    <reaction evidence="1">
        <text>DNA(n) + a 2'-deoxyribonucleoside 5'-triphosphate = DNA(n+1) + diphosphate</text>
        <dbReference type="Rhea" id="RHEA:22508"/>
        <dbReference type="Rhea" id="RHEA-COMP:17339"/>
        <dbReference type="Rhea" id="RHEA-COMP:17340"/>
        <dbReference type="ChEBI" id="CHEBI:33019"/>
        <dbReference type="ChEBI" id="CHEBI:61560"/>
        <dbReference type="ChEBI" id="CHEBI:173112"/>
        <dbReference type="EC" id="2.7.7.7"/>
    </reaction>
</comment>
<keyword evidence="1" id="KW-0808">Transferase</keyword>
<dbReference type="Gene3D" id="1.10.287.110">
    <property type="entry name" value="DnaJ domain"/>
    <property type="match status" value="1"/>
</dbReference>
<dbReference type="SUPFAM" id="SSF56672">
    <property type="entry name" value="DNA/RNA polymerases"/>
    <property type="match status" value="1"/>
</dbReference>
<dbReference type="PANTHER" id="PTHR10670">
    <property type="entry name" value="DNA POLYMERASE EPSILON CATALYTIC SUBUNIT A"/>
    <property type="match status" value="1"/>
</dbReference>
<keyword evidence="5" id="KW-1185">Reference proteome</keyword>
<keyword evidence="1" id="KW-0479">Metal-binding</keyword>
<dbReference type="InterPro" id="IPR001623">
    <property type="entry name" value="DnaJ_domain"/>
</dbReference>
<comment type="similarity">
    <text evidence="1">Belongs to the DNA polymerase type-B family.</text>
</comment>
<keyword evidence="1" id="KW-0862">Zinc</keyword>
<reference evidence="4 5" key="1">
    <citation type="submission" date="2024-02" db="EMBL/GenBank/DDBJ databases">
        <authorList>
            <person name="Chen Y."/>
            <person name="Shah S."/>
            <person name="Dougan E. K."/>
            <person name="Thang M."/>
            <person name="Chan C."/>
        </authorList>
    </citation>
    <scope>NUCLEOTIDE SEQUENCE [LARGE SCALE GENOMIC DNA]</scope>
</reference>
<evidence type="ECO:0000313" key="5">
    <source>
        <dbReference type="Proteomes" id="UP001642484"/>
    </source>
</evidence>
<keyword evidence="1" id="KW-0539">Nucleus</keyword>
<dbReference type="SMART" id="SM00271">
    <property type="entry name" value="DnaJ"/>
    <property type="match status" value="1"/>
</dbReference>
<dbReference type="InterPro" id="IPR023211">
    <property type="entry name" value="DNA_pol_palm_dom_sf"/>
</dbReference>
<keyword evidence="1" id="KW-0548">Nucleotidyltransferase</keyword>
<organism evidence="4 5">
    <name type="scientific">Durusdinium trenchii</name>
    <dbReference type="NCBI Taxonomy" id="1381693"/>
    <lineage>
        <taxon>Eukaryota</taxon>
        <taxon>Sar</taxon>
        <taxon>Alveolata</taxon>
        <taxon>Dinophyceae</taxon>
        <taxon>Suessiales</taxon>
        <taxon>Symbiodiniaceae</taxon>
        <taxon>Durusdinium</taxon>
    </lineage>
</organism>
<dbReference type="InterPro" id="IPR043502">
    <property type="entry name" value="DNA/RNA_pol_sf"/>
</dbReference>
<keyword evidence="1" id="KW-0863">Zinc-finger</keyword>
<dbReference type="CDD" id="cd06257">
    <property type="entry name" value="DnaJ"/>
    <property type="match status" value="1"/>
</dbReference>
<dbReference type="PRINTS" id="PR00625">
    <property type="entry name" value="JDOMAIN"/>
</dbReference>
<feature type="region of interest" description="Disordered" evidence="2">
    <location>
        <begin position="72"/>
        <end position="95"/>
    </location>
</feature>
<accession>A0ABP0RRB6</accession>
<dbReference type="Pfam" id="PF00226">
    <property type="entry name" value="DnaJ"/>
    <property type="match status" value="1"/>
</dbReference>
<comment type="function">
    <text evidence="1">DNA polymerase II participates in chromosomal DNA replication.</text>
</comment>
<dbReference type="EMBL" id="CAXAMN010026472">
    <property type="protein sequence ID" value="CAK9103188.1"/>
    <property type="molecule type" value="Genomic_DNA"/>
</dbReference>
<keyword evidence="1" id="KW-0004">4Fe-4S</keyword>
<dbReference type="InterPro" id="IPR036869">
    <property type="entry name" value="J_dom_sf"/>
</dbReference>
<keyword evidence="1" id="KW-0239">DNA-directed DNA polymerase</keyword>
<keyword evidence="1" id="KW-0238">DNA-binding</keyword>
<feature type="domain" description="J" evidence="3">
    <location>
        <begin position="17"/>
        <end position="82"/>
    </location>
</feature>
<keyword evidence="1" id="KW-0408">Iron</keyword>
<name>A0ABP0RRB6_9DINO</name>
<evidence type="ECO:0000313" key="4">
    <source>
        <dbReference type="EMBL" id="CAK9103188.1"/>
    </source>
</evidence>
<comment type="caution">
    <text evidence="4">The sequence shown here is derived from an EMBL/GenBank/DDBJ whole genome shotgun (WGS) entry which is preliminary data.</text>
</comment>
<dbReference type="SUPFAM" id="SSF46565">
    <property type="entry name" value="Chaperone J-domain"/>
    <property type="match status" value="1"/>
</dbReference>
<keyword evidence="1" id="KW-0411">Iron-sulfur</keyword>
<dbReference type="PANTHER" id="PTHR10670:SF0">
    <property type="entry name" value="DNA POLYMERASE EPSILON CATALYTIC SUBUNIT A"/>
    <property type="match status" value="1"/>
</dbReference>
<proteinExistence type="inferred from homology"/>
<dbReference type="Gene3D" id="3.90.1600.10">
    <property type="entry name" value="Palm domain of DNA polymerase"/>
    <property type="match status" value="1"/>
</dbReference>
<sequence length="266" mass="30388">MPLCFAAPRSASARAPAAWQVLGVSEGASKEEIKSAYRQLALKYHPDVDKSQEAPRRFLAVQQAYKSMLQGATDRRRPKEASWAGRSRKTWNHGEEGRPVSKILDPILPRKTLAYVTVFLILAPYLLSLLNSAETWWLRQKLRLAHKCILNSFYGYVMRKGARWHSMKMAGIVTYTGANLIREAREFCEQVGLPLELDTDGIWCLLPKSFPDTFKIKMMLGHKYQDALSKLRAEFPRAPEVHQPPVSRLGQRDQQLEDLKSEFHPL</sequence>
<evidence type="ECO:0000256" key="1">
    <source>
        <dbReference type="RuleBase" id="RU365029"/>
    </source>
</evidence>